<dbReference type="Pfam" id="PF00440">
    <property type="entry name" value="TetR_N"/>
    <property type="match status" value="1"/>
</dbReference>
<reference evidence="7" key="1">
    <citation type="journal article" date="2019" name="Int. J. Syst. Evol. Microbiol.">
        <title>The Global Catalogue of Microorganisms (GCM) 10K type strain sequencing project: providing services to taxonomists for standard genome sequencing and annotation.</title>
        <authorList>
            <consortium name="The Broad Institute Genomics Platform"/>
            <consortium name="The Broad Institute Genome Sequencing Center for Infectious Disease"/>
            <person name="Wu L."/>
            <person name="Ma J."/>
        </authorList>
    </citation>
    <scope>NUCLEOTIDE SEQUENCE [LARGE SCALE GENOMIC DNA]</scope>
    <source>
        <strain evidence="7">JCM 18077</strain>
    </source>
</reference>
<evidence type="ECO:0000256" key="1">
    <source>
        <dbReference type="ARBA" id="ARBA00023015"/>
    </source>
</evidence>
<keyword evidence="3" id="KW-0804">Transcription</keyword>
<dbReference type="Proteomes" id="UP001500822">
    <property type="component" value="Unassembled WGS sequence"/>
</dbReference>
<dbReference type="InterPro" id="IPR001647">
    <property type="entry name" value="HTH_TetR"/>
</dbReference>
<evidence type="ECO:0000256" key="3">
    <source>
        <dbReference type="ARBA" id="ARBA00023163"/>
    </source>
</evidence>
<dbReference type="SUPFAM" id="SSF46689">
    <property type="entry name" value="Homeodomain-like"/>
    <property type="match status" value="1"/>
</dbReference>
<dbReference type="Pfam" id="PF17939">
    <property type="entry name" value="TetR_C_30"/>
    <property type="match status" value="1"/>
</dbReference>
<name>A0ABP8YSB9_9ACTN</name>
<gene>
    <name evidence="6" type="ORF">GCM10023217_00260</name>
</gene>
<sequence length="211" mass="23161">MSGEPGAQATQTRHLLLTAAEDLFAERGLTAVSNRQICEAAGQGNNYAVSYHFGSREGLLEALLRSHNEPIEHIRQRMADDLGYITEVRDWLRCLVQPQLEYIGTASRHTHFATLCAQMAVDPANTGILYKAAADSPSLLQILEGFYQALPALPQEAVTVRNLMTQNVLIATYADFERSRNEADAPDTVSWQAFSDAMVDGLLGLWLAPAT</sequence>
<feature type="domain" description="HTH tetR-type" evidence="4">
    <location>
        <begin position="16"/>
        <end position="63"/>
    </location>
</feature>
<accession>A0ABP8YSB9</accession>
<keyword evidence="1" id="KW-0805">Transcription regulation</keyword>
<feature type="domain" description="PsrA tetracyclin repressor-like C-terminal" evidence="5">
    <location>
        <begin position="93"/>
        <end position="200"/>
    </location>
</feature>
<evidence type="ECO:0000256" key="2">
    <source>
        <dbReference type="ARBA" id="ARBA00023125"/>
    </source>
</evidence>
<protein>
    <submittedName>
        <fullName evidence="6">TetR family transcriptional regulator</fullName>
    </submittedName>
</protein>
<evidence type="ECO:0000313" key="7">
    <source>
        <dbReference type="Proteomes" id="UP001500822"/>
    </source>
</evidence>
<dbReference type="PANTHER" id="PTHR30055">
    <property type="entry name" value="HTH-TYPE TRANSCRIPTIONAL REGULATOR RUTR"/>
    <property type="match status" value="1"/>
</dbReference>
<evidence type="ECO:0000313" key="6">
    <source>
        <dbReference type="EMBL" id="GAA4737328.1"/>
    </source>
</evidence>
<dbReference type="InterPro" id="IPR041586">
    <property type="entry name" value="PsrA_TetR_C"/>
</dbReference>
<organism evidence="6 7">
    <name type="scientific">Gordonia alkaliphila</name>
    <dbReference type="NCBI Taxonomy" id="1053547"/>
    <lineage>
        <taxon>Bacteria</taxon>
        <taxon>Bacillati</taxon>
        <taxon>Actinomycetota</taxon>
        <taxon>Actinomycetes</taxon>
        <taxon>Mycobacteriales</taxon>
        <taxon>Gordoniaceae</taxon>
        <taxon>Gordonia</taxon>
    </lineage>
</organism>
<dbReference type="InterPro" id="IPR050109">
    <property type="entry name" value="HTH-type_TetR-like_transc_reg"/>
</dbReference>
<dbReference type="InterPro" id="IPR009057">
    <property type="entry name" value="Homeodomain-like_sf"/>
</dbReference>
<comment type="caution">
    <text evidence="6">The sequence shown here is derived from an EMBL/GenBank/DDBJ whole genome shotgun (WGS) entry which is preliminary data.</text>
</comment>
<keyword evidence="2" id="KW-0238">DNA-binding</keyword>
<evidence type="ECO:0000259" key="4">
    <source>
        <dbReference type="Pfam" id="PF00440"/>
    </source>
</evidence>
<dbReference type="EMBL" id="BAABIE010000001">
    <property type="protein sequence ID" value="GAA4737328.1"/>
    <property type="molecule type" value="Genomic_DNA"/>
</dbReference>
<dbReference type="PANTHER" id="PTHR30055:SF234">
    <property type="entry name" value="HTH-TYPE TRANSCRIPTIONAL REGULATOR BETI"/>
    <property type="match status" value="1"/>
</dbReference>
<evidence type="ECO:0000259" key="5">
    <source>
        <dbReference type="Pfam" id="PF17939"/>
    </source>
</evidence>
<keyword evidence="7" id="KW-1185">Reference proteome</keyword>
<dbReference type="Gene3D" id="1.10.357.10">
    <property type="entry name" value="Tetracycline Repressor, domain 2"/>
    <property type="match status" value="1"/>
</dbReference>
<dbReference type="RefSeq" id="WP_345311985.1">
    <property type="nucleotide sequence ID" value="NZ_BAABIE010000001.1"/>
</dbReference>
<proteinExistence type="predicted"/>